<dbReference type="Pfam" id="PF25702">
    <property type="entry name" value="CrAss_Ring_2"/>
    <property type="match status" value="1"/>
</dbReference>
<organism evidence="1">
    <name type="scientific">marine sediment metagenome</name>
    <dbReference type="NCBI Taxonomy" id="412755"/>
    <lineage>
        <taxon>unclassified sequences</taxon>
        <taxon>metagenomes</taxon>
        <taxon>ecological metagenomes</taxon>
    </lineage>
</organism>
<evidence type="ECO:0000313" key="1">
    <source>
        <dbReference type="EMBL" id="GAG23306.1"/>
    </source>
</evidence>
<sequence>MLTLEDLQAQIDESLAINSIESSYSYDFYTDLINEQRSLWLRNEYNKNRRIDPYVLQNLNCLELELVNPIDCCITVPDACKVLRTKKQIPNTIELYFKKGIAAVGPADITKPRFVVIDYSRVPFIGHGRTTQKAIYTFLYDEYMYVISRDSNVKNIKYITLRGIF</sequence>
<feature type="non-terminal residue" evidence="1">
    <location>
        <position position="165"/>
    </location>
</feature>
<reference evidence="1" key="1">
    <citation type="journal article" date="2014" name="Front. Microbiol.">
        <title>High frequency of phylogenetically diverse reductive dehalogenase-homologous genes in deep subseafloor sedimentary metagenomes.</title>
        <authorList>
            <person name="Kawai M."/>
            <person name="Futagami T."/>
            <person name="Toyoda A."/>
            <person name="Takaki Y."/>
            <person name="Nishi S."/>
            <person name="Hori S."/>
            <person name="Arai W."/>
            <person name="Tsubouchi T."/>
            <person name="Morono Y."/>
            <person name="Uchiyama I."/>
            <person name="Ito T."/>
            <person name="Fujiyama A."/>
            <person name="Inagaki F."/>
            <person name="Takami H."/>
        </authorList>
    </citation>
    <scope>NUCLEOTIDE SEQUENCE</scope>
    <source>
        <strain evidence="1">Expedition CK06-06</strain>
    </source>
</reference>
<protein>
    <submittedName>
        <fullName evidence="1">Uncharacterized protein</fullName>
    </submittedName>
</protein>
<accession>X0XEA6</accession>
<dbReference type="AlphaFoldDB" id="X0XEA6"/>
<dbReference type="InterPro" id="IPR057878">
    <property type="entry name" value="CrAss_Ring_2"/>
</dbReference>
<comment type="caution">
    <text evidence="1">The sequence shown here is derived from an EMBL/GenBank/DDBJ whole genome shotgun (WGS) entry which is preliminary data.</text>
</comment>
<proteinExistence type="predicted"/>
<name>X0XEA6_9ZZZZ</name>
<gene>
    <name evidence="1" type="ORF">S01H1_51460</name>
</gene>
<dbReference type="EMBL" id="BARS01033204">
    <property type="protein sequence ID" value="GAG23306.1"/>
    <property type="molecule type" value="Genomic_DNA"/>
</dbReference>